<dbReference type="InParanoid" id="B9T9C4"/>
<reference evidence="3" key="1">
    <citation type="journal article" date="2010" name="Nat. Biotechnol.">
        <title>Draft genome sequence of the oilseed species Ricinus communis.</title>
        <authorList>
            <person name="Chan A.P."/>
            <person name="Crabtree J."/>
            <person name="Zhao Q."/>
            <person name="Lorenzi H."/>
            <person name="Orvis J."/>
            <person name="Puiu D."/>
            <person name="Melake-Berhan A."/>
            <person name="Jones K.M."/>
            <person name="Redman J."/>
            <person name="Chen G."/>
            <person name="Cahoon E.B."/>
            <person name="Gedil M."/>
            <person name="Stanke M."/>
            <person name="Haas B.J."/>
            <person name="Wortman J.R."/>
            <person name="Fraser-Liggett C.M."/>
            <person name="Ravel J."/>
            <person name="Rabinowicz P.D."/>
        </authorList>
    </citation>
    <scope>NUCLEOTIDE SEQUENCE [LARGE SCALE GENOMIC DNA]</scope>
    <source>
        <strain evidence="3">cv. Hale</strain>
    </source>
</reference>
<evidence type="ECO:0000256" key="1">
    <source>
        <dbReference type="SAM" id="MobiDB-lite"/>
    </source>
</evidence>
<organism evidence="2 3">
    <name type="scientific">Ricinus communis</name>
    <name type="common">Castor bean</name>
    <dbReference type="NCBI Taxonomy" id="3988"/>
    <lineage>
        <taxon>Eukaryota</taxon>
        <taxon>Viridiplantae</taxon>
        <taxon>Streptophyta</taxon>
        <taxon>Embryophyta</taxon>
        <taxon>Tracheophyta</taxon>
        <taxon>Spermatophyta</taxon>
        <taxon>Magnoliopsida</taxon>
        <taxon>eudicotyledons</taxon>
        <taxon>Gunneridae</taxon>
        <taxon>Pentapetalae</taxon>
        <taxon>rosids</taxon>
        <taxon>fabids</taxon>
        <taxon>Malpighiales</taxon>
        <taxon>Euphorbiaceae</taxon>
        <taxon>Acalyphoideae</taxon>
        <taxon>Acalypheae</taxon>
        <taxon>Ricinus</taxon>
    </lineage>
</organism>
<evidence type="ECO:0000313" key="3">
    <source>
        <dbReference type="Proteomes" id="UP000008311"/>
    </source>
</evidence>
<protein>
    <submittedName>
        <fullName evidence="2">Uncharacterized protein</fullName>
    </submittedName>
</protein>
<gene>
    <name evidence="2" type="ORF">RCOM_0426110</name>
</gene>
<proteinExistence type="predicted"/>
<dbReference type="Gene3D" id="1.10.150.290">
    <property type="entry name" value="S-adenosyl-L-methionine-dependent methyltransferases"/>
    <property type="match status" value="1"/>
</dbReference>
<dbReference type="InterPro" id="IPR023149">
    <property type="entry name" value="Trans_acon_MeTrfase_C"/>
</dbReference>
<dbReference type="Gene3D" id="3.40.50.150">
    <property type="entry name" value="Vaccinia Virus protein VP39"/>
    <property type="match status" value="1"/>
</dbReference>
<dbReference type="Proteomes" id="UP000008311">
    <property type="component" value="Unassembled WGS sequence"/>
</dbReference>
<keyword evidence="3" id="KW-1185">Reference proteome</keyword>
<feature type="region of interest" description="Disordered" evidence="1">
    <location>
        <begin position="1"/>
        <end position="20"/>
    </location>
</feature>
<dbReference type="GO" id="GO:0030798">
    <property type="term" value="F:trans-aconitate 2-methyltransferase activity"/>
    <property type="evidence" value="ECO:0007669"/>
    <property type="project" value="InterPro"/>
</dbReference>
<name>B9T9C4_RICCO</name>
<sequence>MGQRQQPAPPILRNWPESSCRPSAPDYARRMQLAYPPSADGSTLLPFQRMFIVASLPG</sequence>
<dbReference type="InterPro" id="IPR029063">
    <property type="entry name" value="SAM-dependent_MTases_sf"/>
</dbReference>
<accession>B9T9C4</accession>
<dbReference type="EMBL" id="EQ975340">
    <property type="protein sequence ID" value="EEF27539.1"/>
    <property type="molecule type" value="Genomic_DNA"/>
</dbReference>
<evidence type="ECO:0000313" key="2">
    <source>
        <dbReference type="EMBL" id="EEF27539.1"/>
    </source>
</evidence>
<dbReference type="AlphaFoldDB" id="B9T9C4"/>